<evidence type="ECO:0000313" key="2">
    <source>
        <dbReference type="EMBL" id="EHL16646.1"/>
    </source>
</evidence>
<evidence type="ECO:0000313" key="3">
    <source>
        <dbReference type="Proteomes" id="UP000006437"/>
    </source>
</evidence>
<protein>
    <submittedName>
        <fullName evidence="2">Uncharacterized protein</fullName>
    </submittedName>
</protein>
<dbReference type="BioCyc" id="EBAC796937-HMP:GMGH-1195-MONOMER"/>
<dbReference type="Proteomes" id="UP000006437">
    <property type="component" value="Unassembled WGS sequence"/>
</dbReference>
<sequence>MKILKKGDIAVIVIIIVLSLIPMLFFKNEFNSDNAKIIVSQDSKIIGTYELNTGSNSQYIEFDFEMDGKKYKGTLETKNSQVRLLRLPKEVVPKSIHADMSWIGDDSKIIVALPAKLVISIENSKTDSEIDSIAT</sequence>
<evidence type="ECO:0000256" key="1">
    <source>
        <dbReference type="SAM" id="Phobius"/>
    </source>
</evidence>
<dbReference type="Pfam" id="PF07009">
    <property type="entry name" value="NusG_II"/>
    <property type="match status" value="1"/>
</dbReference>
<proteinExistence type="predicted"/>
<dbReference type="Gene3D" id="2.60.320.10">
    <property type="entry name" value="N-utilization substance G protein NusG, insert domain"/>
    <property type="match status" value="1"/>
</dbReference>
<accession>G9WYE2</accession>
<name>G9WYE2_9FIRM</name>
<keyword evidence="1" id="KW-1133">Transmembrane helix</keyword>
<keyword evidence="1" id="KW-0472">Membrane</keyword>
<gene>
    <name evidence="2" type="ORF">HMPREF9629_01193</name>
</gene>
<dbReference type="HOGENOM" id="CLU_130936_0_0_9"/>
<dbReference type="RefSeq" id="WP_009525428.1">
    <property type="nucleotide sequence ID" value="NZ_JBQMYE010000157.1"/>
</dbReference>
<reference evidence="2 3" key="1">
    <citation type="submission" date="2011-08" db="EMBL/GenBank/DDBJ databases">
        <title>The Genome Sequence of Eubacteriaceae bacterium ACC19a.</title>
        <authorList>
            <consortium name="The Broad Institute Genome Sequencing Platform"/>
            <person name="Earl A."/>
            <person name="Ward D."/>
            <person name="Feldgarden M."/>
            <person name="Gevers D."/>
            <person name="Sizova M."/>
            <person name="Hazen A."/>
            <person name="Epstein S."/>
            <person name="Young S.K."/>
            <person name="Zeng Q."/>
            <person name="Gargeya S."/>
            <person name="Fitzgerald M."/>
            <person name="Haas B."/>
            <person name="Abouelleil A."/>
            <person name="Alvarado L."/>
            <person name="Arachchi H.M."/>
            <person name="Berlin A."/>
            <person name="Brown A."/>
            <person name="Chapman S.B."/>
            <person name="Chen Z."/>
            <person name="Dunbar C."/>
            <person name="Freedman E."/>
            <person name="Gearin G."/>
            <person name="Gellesch M."/>
            <person name="Goldberg J."/>
            <person name="Griggs A."/>
            <person name="Gujja S."/>
            <person name="Heiman D."/>
            <person name="Howarth C."/>
            <person name="Larson L."/>
            <person name="Lui A."/>
            <person name="MacDonald P.J.P."/>
            <person name="Montmayeur A."/>
            <person name="Murphy C."/>
            <person name="Neiman D."/>
            <person name="Pearson M."/>
            <person name="Priest M."/>
            <person name="Roberts A."/>
            <person name="Saif S."/>
            <person name="Shea T."/>
            <person name="Shenoy N."/>
            <person name="Sisk P."/>
            <person name="Stolte C."/>
            <person name="Sykes S."/>
            <person name="Wortman J."/>
            <person name="Nusbaum C."/>
            <person name="Birren B."/>
        </authorList>
    </citation>
    <scope>NUCLEOTIDE SEQUENCE [LARGE SCALE GENOMIC DNA]</scope>
    <source>
        <strain evidence="2 3">ACC19a</strain>
    </source>
</reference>
<feature type="transmembrane region" description="Helical" evidence="1">
    <location>
        <begin position="7"/>
        <end position="26"/>
    </location>
</feature>
<dbReference type="EMBL" id="AFZE01000002">
    <property type="protein sequence ID" value="EHL16646.1"/>
    <property type="molecule type" value="Genomic_DNA"/>
</dbReference>
<dbReference type="AlphaFoldDB" id="G9WYE2"/>
<organism evidence="2 3">
    <name type="scientific">Peptoanaerobacter stomatis</name>
    <dbReference type="NCBI Taxonomy" id="796937"/>
    <lineage>
        <taxon>Bacteria</taxon>
        <taxon>Bacillati</taxon>
        <taxon>Bacillota</taxon>
        <taxon>Clostridia</taxon>
        <taxon>Peptostreptococcales</taxon>
        <taxon>Filifactoraceae</taxon>
        <taxon>Peptoanaerobacter</taxon>
    </lineage>
</organism>
<keyword evidence="1" id="KW-0812">Transmembrane</keyword>
<dbReference type="InterPro" id="IPR038690">
    <property type="entry name" value="NusG_2_sf"/>
</dbReference>
<comment type="caution">
    <text evidence="2">The sequence shown here is derived from an EMBL/GenBank/DDBJ whole genome shotgun (WGS) entry which is preliminary data.</text>
</comment>